<feature type="transmembrane region" description="Helical" evidence="1">
    <location>
        <begin position="29"/>
        <end position="52"/>
    </location>
</feature>
<reference evidence="2" key="1">
    <citation type="submission" date="2023-03" db="EMBL/GenBank/DDBJ databases">
        <authorList>
            <person name="Cleenwerck I."/>
        </authorList>
    </citation>
    <scope>NUCLEOTIDE SEQUENCE</scope>
    <source>
        <strain evidence="2">LMG 32879</strain>
    </source>
</reference>
<feature type="transmembrane region" description="Helical" evidence="1">
    <location>
        <begin position="64"/>
        <end position="82"/>
    </location>
</feature>
<keyword evidence="1" id="KW-0812">Transmembrane</keyword>
<comment type="caution">
    <text evidence="2">The sequence shown here is derived from an EMBL/GenBank/DDBJ whole genome shotgun (WGS) entry which is preliminary data.</text>
</comment>
<protein>
    <submittedName>
        <fullName evidence="2">Uncharacterized protein</fullName>
    </submittedName>
</protein>
<evidence type="ECO:0000313" key="2">
    <source>
        <dbReference type="EMBL" id="CAI9120481.1"/>
    </source>
</evidence>
<dbReference type="EMBL" id="CATKSH010000006">
    <property type="protein sequence ID" value="CAI9120481.1"/>
    <property type="molecule type" value="Genomic_DNA"/>
</dbReference>
<proteinExistence type="predicted"/>
<keyword evidence="3" id="KW-1185">Reference proteome</keyword>
<dbReference type="RefSeq" id="WP_289840578.1">
    <property type="nucleotide sequence ID" value="NZ_CATKSH010000006.1"/>
</dbReference>
<sequence>MLGRAAGIAPAFALGGCTQAPVIPLFGAYFPGWLLCALVGVVAAVLIRFLCILCGLDAILSFRLFTYLAAGTVIALVLWSVVFGP</sequence>
<evidence type="ECO:0000313" key="3">
    <source>
        <dbReference type="Proteomes" id="UP001176960"/>
    </source>
</evidence>
<organism evidence="2 3">
    <name type="scientific">Brytella acorum</name>
    <dbReference type="NCBI Taxonomy" id="2959299"/>
    <lineage>
        <taxon>Bacteria</taxon>
        <taxon>Pseudomonadati</taxon>
        <taxon>Pseudomonadota</taxon>
        <taxon>Alphaproteobacteria</taxon>
        <taxon>Acetobacterales</taxon>
        <taxon>Acetobacteraceae</taxon>
        <taxon>Brytella</taxon>
    </lineage>
</organism>
<dbReference type="Proteomes" id="UP001176960">
    <property type="component" value="Unassembled WGS sequence"/>
</dbReference>
<gene>
    <name evidence="2" type="ORF">LMG32879_001314</name>
</gene>
<keyword evidence="1" id="KW-1133">Transmembrane helix</keyword>
<dbReference type="PROSITE" id="PS51257">
    <property type="entry name" value="PROKAR_LIPOPROTEIN"/>
    <property type="match status" value="1"/>
</dbReference>
<name>A0AA35Y1C2_9PROT</name>
<evidence type="ECO:0000256" key="1">
    <source>
        <dbReference type="SAM" id="Phobius"/>
    </source>
</evidence>
<accession>A0AA35Y1C2</accession>
<dbReference type="AlphaFoldDB" id="A0AA35Y1C2"/>
<keyword evidence="1" id="KW-0472">Membrane</keyword>